<reference evidence="1 2" key="1">
    <citation type="journal article" date="2016" name="Nat. Commun.">
        <title>Thousands of microbial genomes shed light on interconnected biogeochemical processes in an aquifer system.</title>
        <authorList>
            <person name="Anantharaman K."/>
            <person name="Brown C.T."/>
            <person name="Hug L.A."/>
            <person name="Sharon I."/>
            <person name="Castelle C.J."/>
            <person name="Probst A.J."/>
            <person name="Thomas B.C."/>
            <person name="Singh A."/>
            <person name="Wilkins M.J."/>
            <person name="Karaoz U."/>
            <person name="Brodie E.L."/>
            <person name="Williams K.H."/>
            <person name="Hubbard S.S."/>
            <person name="Banfield J.F."/>
        </authorList>
    </citation>
    <scope>NUCLEOTIDE SEQUENCE [LARGE SCALE GENOMIC DNA]</scope>
</reference>
<dbReference type="Proteomes" id="UP000178417">
    <property type="component" value="Unassembled WGS sequence"/>
</dbReference>
<gene>
    <name evidence="1" type="ORF">A2310_01555</name>
</gene>
<comment type="caution">
    <text evidence="1">The sequence shown here is derived from an EMBL/GenBank/DDBJ whole genome shotgun (WGS) entry which is preliminary data.</text>
</comment>
<dbReference type="STRING" id="1802579.A2310_01555"/>
<evidence type="ECO:0000313" key="1">
    <source>
        <dbReference type="EMBL" id="OGC22264.1"/>
    </source>
</evidence>
<name>A0A1F4SP84_UNCSA</name>
<dbReference type="AlphaFoldDB" id="A0A1F4SP84"/>
<dbReference type="EMBL" id="MEUB01000030">
    <property type="protein sequence ID" value="OGC22264.1"/>
    <property type="molecule type" value="Genomic_DNA"/>
</dbReference>
<sequence length="272" mass="29936">MTSVSPSVTAARRAMYEMDGLFVALRKKGGLSIDTQRKVAAHVLGQTGREGCQECAARFIASAEVVAKEGIDKNPSFSHVQIEDRGNACSALIMSGAGVKERGLDGSSHLVFWERDVERGSQAEDVKGKGNPEYHSIVSPGEAMQARLDTVREFNDISIGIDEIVRRVRASDWSIMAKIIQNQKRKGVVCEEMLVTEQGSAHRSMLGQLFEDDGILLAPLLHPRPTVSATRSIVFFLRETKKTKTTSSFTVYASEDLSERIPLLFVHWGTKV</sequence>
<protein>
    <submittedName>
        <fullName evidence="1">Uncharacterized protein</fullName>
    </submittedName>
</protein>
<proteinExistence type="predicted"/>
<evidence type="ECO:0000313" key="2">
    <source>
        <dbReference type="Proteomes" id="UP000178417"/>
    </source>
</evidence>
<organism evidence="1 2">
    <name type="scientific">candidate division WOR-1 bacterium RIFOXYB2_FULL_37_13</name>
    <dbReference type="NCBI Taxonomy" id="1802579"/>
    <lineage>
        <taxon>Bacteria</taxon>
        <taxon>Bacillati</taxon>
        <taxon>Saganbacteria</taxon>
    </lineage>
</organism>
<accession>A0A1F4SP84</accession>